<dbReference type="CDD" id="cd09116">
    <property type="entry name" value="PLDc_Nuc_like"/>
    <property type="match status" value="1"/>
</dbReference>
<dbReference type="SUPFAM" id="SSF56024">
    <property type="entry name" value="Phospholipase D/nuclease"/>
    <property type="match status" value="2"/>
</dbReference>
<organism evidence="8 9">
    <name type="scientific">Chlamydia suis</name>
    <dbReference type="NCBI Taxonomy" id="83559"/>
    <lineage>
        <taxon>Bacteria</taxon>
        <taxon>Pseudomonadati</taxon>
        <taxon>Chlamydiota</taxon>
        <taxon>Chlamydiia</taxon>
        <taxon>Chlamydiales</taxon>
        <taxon>Chlamydiaceae</taxon>
        <taxon>Chlamydia/Chlamydophila group</taxon>
        <taxon>Chlamydia</taxon>
    </lineage>
</organism>
<dbReference type="RefSeq" id="WP_181389261.1">
    <property type="nucleotide sequence ID" value="NZ_CP035278.1"/>
</dbReference>
<accession>A0ABX6ITT1</accession>
<dbReference type="PROSITE" id="PS50035">
    <property type="entry name" value="PLD"/>
    <property type="match status" value="1"/>
</dbReference>
<keyword evidence="5" id="KW-0442">Lipid degradation</keyword>
<comment type="similarity">
    <text evidence="2">Belongs to the phospholipase D family.</text>
</comment>
<name>A0ABX6ITT1_9CHLA</name>
<sequence length="444" mass="49159">MSINNNFPWGGRIFAPPQAQNIRNQGHRNPSFYSIPSFPPPHSPLVNPHTFSTAAARALPSEEEAKTSRVCRSKLQRAETFQPQLPQTLPSSLPCSSLTLYSKYSDQKPLDVICSSIEQAQQELRLKIYILDSDAIIEALKRQVVNGKKLCLYYQFLPDGVTFPQTSSCHLTRFDHRGGAIQHKKHLSIDTNTTILSSGNFTDSSLQNDINITLKIICPQLYQCIRNDQAGSFLLSDQQTVTYYPLKRNAYNGMPIIVTALNQAKTSIKVALLTLANQEVLKALAAAKKRGVSVEIVVDRGKRSSTVQALRSGDPSVQQLPVQIWEGACTLHCKIGIIDDFTLITGSANWTKRGLESNLEDLIIVTPISSQNLATLRVLWQQISSLTSPLSLDDDCLKTASEQIQCAEAIERFNTRFAACKITSDTKRSSSKHKTSSPNSLNKT</sequence>
<dbReference type="InterPro" id="IPR001736">
    <property type="entry name" value="PLipase_D/transphosphatidylase"/>
</dbReference>
<dbReference type="PANTHER" id="PTHR43856:SF1">
    <property type="entry name" value="MITOCHONDRIAL CARDIOLIPIN HYDROLASE"/>
    <property type="match status" value="1"/>
</dbReference>
<evidence type="ECO:0000256" key="1">
    <source>
        <dbReference type="ARBA" id="ARBA00000798"/>
    </source>
</evidence>
<evidence type="ECO:0000256" key="6">
    <source>
        <dbReference type="ARBA" id="ARBA00023098"/>
    </source>
</evidence>
<dbReference type="PANTHER" id="PTHR43856">
    <property type="entry name" value="CARDIOLIPIN HYDROLASE"/>
    <property type="match status" value="1"/>
</dbReference>
<keyword evidence="9" id="KW-1185">Reference proteome</keyword>
<dbReference type="Gene3D" id="3.30.870.10">
    <property type="entry name" value="Endonuclease Chain A"/>
    <property type="match status" value="2"/>
</dbReference>
<protein>
    <recommendedName>
        <fullName evidence="3">phospholipase D</fullName>
        <ecNumber evidence="3">3.1.4.4</ecNumber>
    </recommendedName>
</protein>
<dbReference type="EMBL" id="CP035278">
    <property type="protein sequence ID" value="QHP83341.1"/>
    <property type="molecule type" value="Genomic_DNA"/>
</dbReference>
<evidence type="ECO:0000313" key="8">
    <source>
        <dbReference type="EMBL" id="QHP83341.1"/>
    </source>
</evidence>
<keyword evidence="6" id="KW-0443">Lipid metabolism</keyword>
<dbReference type="InterPro" id="IPR025202">
    <property type="entry name" value="PLD-like_dom"/>
</dbReference>
<dbReference type="SMART" id="SM00155">
    <property type="entry name" value="PLDc"/>
    <property type="match status" value="2"/>
</dbReference>
<keyword evidence="4" id="KW-0378">Hydrolase</keyword>
<evidence type="ECO:0000256" key="3">
    <source>
        <dbReference type="ARBA" id="ARBA00012027"/>
    </source>
</evidence>
<dbReference type="InterPro" id="IPR051406">
    <property type="entry name" value="PLD_domain"/>
</dbReference>
<evidence type="ECO:0000259" key="7">
    <source>
        <dbReference type="PROSITE" id="PS50035"/>
    </source>
</evidence>
<gene>
    <name evidence="8" type="primary">putative phospholipase</name>
    <name evidence="8" type="ORF">Chls_466</name>
</gene>
<dbReference type="EC" id="3.1.4.4" evidence="3"/>
<evidence type="ECO:0000313" key="9">
    <source>
        <dbReference type="Proteomes" id="UP000512184"/>
    </source>
</evidence>
<reference evidence="8" key="1">
    <citation type="submission" date="2019-01" db="EMBL/GenBank/DDBJ databases">
        <title>Whole genome sequencing and annotation enables comparative genome analysis that reveals unique features of the Chlamydia suis R19 Genome.</title>
        <authorList>
            <person name="Dimond Z.E."/>
        </authorList>
    </citation>
    <scope>NUCLEOTIDE SEQUENCE [LARGE SCALE GENOMIC DNA]</scope>
    <source>
        <strain evidence="8">R19</strain>
    </source>
</reference>
<feature type="domain" description="PLD phosphodiesterase" evidence="7">
    <location>
        <begin position="327"/>
        <end position="354"/>
    </location>
</feature>
<dbReference type="Proteomes" id="UP000512184">
    <property type="component" value="Chromosome"/>
</dbReference>
<evidence type="ECO:0000256" key="5">
    <source>
        <dbReference type="ARBA" id="ARBA00022963"/>
    </source>
</evidence>
<evidence type="ECO:0000256" key="4">
    <source>
        <dbReference type="ARBA" id="ARBA00022801"/>
    </source>
</evidence>
<evidence type="ECO:0000256" key="2">
    <source>
        <dbReference type="ARBA" id="ARBA00008664"/>
    </source>
</evidence>
<proteinExistence type="inferred from homology"/>
<comment type="catalytic activity">
    <reaction evidence="1">
        <text>a 1,2-diacyl-sn-glycero-3-phosphocholine + H2O = a 1,2-diacyl-sn-glycero-3-phosphate + choline + H(+)</text>
        <dbReference type="Rhea" id="RHEA:14445"/>
        <dbReference type="ChEBI" id="CHEBI:15354"/>
        <dbReference type="ChEBI" id="CHEBI:15377"/>
        <dbReference type="ChEBI" id="CHEBI:15378"/>
        <dbReference type="ChEBI" id="CHEBI:57643"/>
        <dbReference type="ChEBI" id="CHEBI:58608"/>
        <dbReference type="EC" id="3.1.4.4"/>
    </reaction>
</comment>
<dbReference type="Pfam" id="PF13091">
    <property type="entry name" value="PLDc_2"/>
    <property type="match status" value="2"/>
</dbReference>